<dbReference type="Pfam" id="PF22638">
    <property type="entry name" value="FlgK_D1"/>
    <property type="match status" value="1"/>
</dbReference>
<evidence type="ECO:0000256" key="6">
    <source>
        <dbReference type="ARBA" id="ARBA00023143"/>
    </source>
</evidence>
<feature type="compositionally biased region" description="Low complexity" evidence="7">
    <location>
        <begin position="1"/>
        <end position="14"/>
    </location>
</feature>
<accession>A0A1Q9ABH9</accession>
<dbReference type="EMBL" id="MKIN01000016">
    <property type="protein sequence ID" value="OLP52207.1"/>
    <property type="molecule type" value="Genomic_DNA"/>
</dbReference>
<dbReference type="OrthoDB" id="7181295at2"/>
<evidence type="ECO:0000256" key="5">
    <source>
        <dbReference type="ARBA" id="ARBA00022525"/>
    </source>
</evidence>
<evidence type="ECO:0000313" key="10">
    <source>
        <dbReference type="EMBL" id="MBB4010210.1"/>
    </source>
</evidence>
<dbReference type="InterPro" id="IPR002371">
    <property type="entry name" value="FlgK"/>
</dbReference>
<proteinExistence type="inferred from homology"/>
<comment type="similarity">
    <text evidence="3">Belongs to the flagella basal body rod proteins family.</text>
</comment>
<dbReference type="PANTHER" id="PTHR30033">
    <property type="entry name" value="FLAGELLAR HOOK-ASSOCIATED PROTEIN 1"/>
    <property type="match status" value="1"/>
</dbReference>
<evidence type="ECO:0000313" key="11">
    <source>
        <dbReference type="EMBL" id="OLP52207.1"/>
    </source>
</evidence>
<dbReference type="NCBIfam" id="TIGR02492">
    <property type="entry name" value="flgK_ends"/>
    <property type="match status" value="1"/>
</dbReference>
<dbReference type="RefSeq" id="WP_075612736.1">
    <property type="nucleotide sequence ID" value="NZ_JACIED010000007.1"/>
</dbReference>
<dbReference type="GO" id="GO:0005198">
    <property type="term" value="F:structural molecule activity"/>
    <property type="evidence" value="ECO:0007669"/>
    <property type="project" value="InterPro"/>
</dbReference>
<evidence type="ECO:0000256" key="1">
    <source>
        <dbReference type="ARBA" id="ARBA00004365"/>
    </source>
</evidence>
<evidence type="ECO:0000256" key="3">
    <source>
        <dbReference type="ARBA" id="ARBA00009677"/>
    </source>
</evidence>
<comment type="subcellular location">
    <subcellularLocation>
        <location evidence="1">Bacterial flagellum</location>
    </subcellularLocation>
    <subcellularLocation>
        <location evidence="2">Secreted</location>
    </subcellularLocation>
</comment>
<evidence type="ECO:0000256" key="2">
    <source>
        <dbReference type="ARBA" id="ARBA00004613"/>
    </source>
</evidence>
<feature type="domain" description="Flagellar hook-associated protein FlgK helical" evidence="9">
    <location>
        <begin position="98"/>
        <end position="307"/>
    </location>
</feature>
<dbReference type="EMBL" id="JACIED010000007">
    <property type="protein sequence ID" value="MBB4010210.1"/>
    <property type="molecule type" value="Genomic_DNA"/>
</dbReference>
<dbReference type="PANTHER" id="PTHR30033:SF1">
    <property type="entry name" value="FLAGELLAR HOOK-ASSOCIATED PROTEIN 1"/>
    <property type="match status" value="1"/>
</dbReference>
<keyword evidence="12" id="KW-1185">Reference proteome</keyword>
<feature type="domain" description="Flagellar basal-body/hook protein C-terminal" evidence="8">
    <location>
        <begin position="441"/>
        <end position="482"/>
    </location>
</feature>
<gene>
    <name evidence="11" type="ORF">BJF91_02945</name>
    <name evidence="10" type="ORF">GGQ71_004508</name>
</gene>
<evidence type="ECO:0000256" key="4">
    <source>
        <dbReference type="ARBA" id="ARBA00016244"/>
    </source>
</evidence>
<evidence type="ECO:0000259" key="8">
    <source>
        <dbReference type="Pfam" id="PF06429"/>
    </source>
</evidence>
<sequence length="484" mass="51019">MSLSSTMSTATSSLGNTSTQSQVLSKNISNSQTEGYVKRDAVTITNNTGGAQVLTVRSDDPVLQKQMLSAQSQAEGQDTLNTGLDQLKSLYGGNNYESAPSTYITKLRDAMQSYAAQPSERSLAETAVSAAQDVANSISATTQGISKVRAQADSDISDDVSKLNDLLSQFQTVNEAVTKATASGGDPNDALDQRDKIVSDISKLVGVSTVKRGNNDMALYTNDGTVLFDKLPRKVSFESTGAFGATTSGNPVYIDGVPLKAGTGGNTSAQGSIAASLQIRDTIAPQMQQQLDETARSLVTTFSETDATSGDSPLPGLFTWSDGSTQDGGTLVPGISESFKVNDAYVTSKNGDPTLLRDGGVNGSSYKWNTTGGVSYSKLLDSYVTGMENKHDIDPAVGLGDTSNVMDLSSNSVGWLESYRSASDSANETKAALSQRATEAYQNKTGVNLDEELSKMLDVEQSYKASTKLINAVDEMLKSLLEIA</sequence>
<dbReference type="InterPro" id="IPR010930">
    <property type="entry name" value="Flg_bb/hook_C_dom"/>
</dbReference>
<dbReference type="GO" id="GO:0009424">
    <property type="term" value="C:bacterial-type flagellum hook"/>
    <property type="evidence" value="ECO:0007669"/>
    <property type="project" value="InterPro"/>
</dbReference>
<dbReference type="InterPro" id="IPR053927">
    <property type="entry name" value="FlgK_helical"/>
</dbReference>
<keyword evidence="6" id="KW-0975">Bacterial flagellum</keyword>
<dbReference type="GO" id="GO:0044780">
    <property type="term" value="P:bacterial-type flagellum assembly"/>
    <property type="evidence" value="ECO:0007669"/>
    <property type="project" value="InterPro"/>
</dbReference>
<dbReference type="Pfam" id="PF06429">
    <property type="entry name" value="Flg_bbr_C"/>
    <property type="match status" value="1"/>
</dbReference>
<reference evidence="10 13" key="2">
    <citation type="submission" date="2020-08" db="EMBL/GenBank/DDBJ databases">
        <title>Genomic Encyclopedia of Type Strains, Phase IV (KMG-IV): sequencing the most valuable type-strain genomes for metagenomic binning, comparative biology and taxonomic classification.</title>
        <authorList>
            <person name="Goeker M."/>
        </authorList>
    </citation>
    <scope>NUCLEOTIDE SEQUENCE [LARGE SCALE GENOMIC DNA]</scope>
    <source>
        <strain evidence="10 13">DSM 100021</strain>
    </source>
</reference>
<keyword evidence="11" id="KW-0966">Cell projection</keyword>
<dbReference type="Proteomes" id="UP000185598">
    <property type="component" value="Unassembled WGS sequence"/>
</dbReference>
<feature type="region of interest" description="Disordered" evidence="7">
    <location>
        <begin position="1"/>
        <end position="26"/>
    </location>
</feature>
<dbReference type="STRING" id="887144.BJF91_02945"/>
<name>A0A1Q9ABH9_9HYPH</name>
<comment type="caution">
    <text evidence="11">The sequence shown here is derived from an EMBL/GenBank/DDBJ whole genome shotgun (WGS) entry which is preliminary data.</text>
</comment>
<dbReference type="GO" id="GO:0005576">
    <property type="term" value="C:extracellular region"/>
    <property type="evidence" value="ECO:0007669"/>
    <property type="project" value="UniProtKB-SubCell"/>
</dbReference>
<reference evidence="11 12" key="1">
    <citation type="submission" date="2016-09" db="EMBL/GenBank/DDBJ databases">
        <title>Rhizobium oryziradicis sp. nov., isolated from the root of rice.</title>
        <authorList>
            <person name="Zhao J."/>
            <person name="Zhang X."/>
        </authorList>
    </citation>
    <scope>NUCLEOTIDE SEQUENCE [LARGE SCALE GENOMIC DNA]</scope>
    <source>
        <strain evidence="11 12">14971</strain>
    </source>
</reference>
<evidence type="ECO:0000313" key="12">
    <source>
        <dbReference type="Proteomes" id="UP000185598"/>
    </source>
</evidence>
<evidence type="ECO:0000259" key="9">
    <source>
        <dbReference type="Pfam" id="PF22638"/>
    </source>
</evidence>
<feature type="compositionally biased region" description="Polar residues" evidence="7">
    <location>
        <begin position="15"/>
        <end position="26"/>
    </location>
</feature>
<keyword evidence="5" id="KW-0964">Secreted</keyword>
<dbReference type="AlphaFoldDB" id="A0A1Q9ABH9"/>
<keyword evidence="11" id="KW-0969">Cilium</keyword>
<dbReference type="SUPFAM" id="SSF64518">
    <property type="entry name" value="Phase 1 flagellin"/>
    <property type="match status" value="1"/>
</dbReference>
<evidence type="ECO:0000313" key="13">
    <source>
        <dbReference type="Proteomes" id="UP000544107"/>
    </source>
</evidence>
<protein>
    <recommendedName>
        <fullName evidence="4">Flagellar hook-associated protein 1</fullName>
    </recommendedName>
</protein>
<evidence type="ECO:0000256" key="7">
    <source>
        <dbReference type="SAM" id="MobiDB-lite"/>
    </source>
</evidence>
<keyword evidence="11" id="KW-0282">Flagellum</keyword>
<dbReference type="Proteomes" id="UP000544107">
    <property type="component" value="Unassembled WGS sequence"/>
</dbReference>
<organism evidence="11 12">
    <name type="scientific">Allorhizobium taibaishanense</name>
    <dbReference type="NCBI Taxonomy" id="887144"/>
    <lineage>
        <taxon>Bacteria</taxon>
        <taxon>Pseudomonadati</taxon>
        <taxon>Pseudomonadota</taxon>
        <taxon>Alphaproteobacteria</taxon>
        <taxon>Hyphomicrobiales</taxon>
        <taxon>Rhizobiaceae</taxon>
        <taxon>Rhizobium/Agrobacterium group</taxon>
        <taxon>Allorhizobium</taxon>
    </lineage>
</organism>